<dbReference type="PANTHER" id="PTHR22851">
    <property type="entry name" value="U3 SMALL NUCLEOLAR RNA U3 SNORNA ASSOCIATED PROTEIN"/>
    <property type="match status" value="1"/>
</dbReference>
<keyword evidence="3 7" id="KW-0853">WD repeat</keyword>
<feature type="domain" description="Sof1-like protein" evidence="9">
    <location>
        <begin position="363"/>
        <end position="436"/>
    </location>
</feature>
<evidence type="ECO:0000259" key="9">
    <source>
        <dbReference type="Pfam" id="PF04158"/>
    </source>
</evidence>
<accession>A0AAV9IB60</accession>
<reference evidence="10 11" key="1">
    <citation type="submission" date="2022-07" db="EMBL/GenBank/DDBJ databases">
        <title>Genome-wide signatures of adaptation to extreme environments.</title>
        <authorList>
            <person name="Cho C.H."/>
            <person name="Yoon H.S."/>
        </authorList>
    </citation>
    <scope>NUCLEOTIDE SEQUENCE [LARGE SCALE GENOMIC DNA]</scope>
    <source>
        <strain evidence="10 11">108.79 E11</strain>
    </source>
</reference>
<evidence type="ECO:0000256" key="3">
    <source>
        <dbReference type="ARBA" id="ARBA00022574"/>
    </source>
</evidence>
<dbReference type="PROSITE" id="PS50294">
    <property type="entry name" value="WD_REPEATS_REGION"/>
    <property type="match status" value="2"/>
</dbReference>
<dbReference type="InterPro" id="IPR051733">
    <property type="entry name" value="WD_repeat_DCAF13/WDSOF1"/>
</dbReference>
<dbReference type="GO" id="GO:0032040">
    <property type="term" value="C:small-subunit processome"/>
    <property type="evidence" value="ECO:0007669"/>
    <property type="project" value="TreeGrafter"/>
</dbReference>
<comment type="similarity">
    <text evidence="2">Belongs to the WD repeat DCAF13/WDSOF1 family.</text>
</comment>
<dbReference type="Proteomes" id="UP001300502">
    <property type="component" value="Unassembled WGS sequence"/>
</dbReference>
<evidence type="ECO:0000256" key="5">
    <source>
        <dbReference type="ARBA" id="ARBA00023242"/>
    </source>
</evidence>
<keyword evidence="6" id="KW-0687">Ribonucleoprotein</keyword>
<evidence type="ECO:0000256" key="8">
    <source>
        <dbReference type="SAM" id="MobiDB-lite"/>
    </source>
</evidence>
<gene>
    <name evidence="10" type="ORF">GAYE_SCF05G2567</name>
</gene>
<dbReference type="InterPro" id="IPR036322">
    <property type="entry name" value="WD40_repeat_dom_sf"/>
</dbReference>
<sequence length="456" mass="52395">MKVQVLSRSEREWDPYLSGGAGSGISRNMHNPDTVLHPFQRAREYKRALNAVKLDRIFAKPFLYALEGHVEGIYTLAKSRNNISLVASGSADGQVSLWHLGRQKEVWRTKSHQGFARGVSFLSGNNNNNDGLLTCGDDKTIKYWKVEEESVEDVSQPTCEYFTSSVVYGVDSHWKEPIFASCGEGVDLWSLHRSEPFVHLSWNTDSVYHIRFHSVETNLLIGCGSDRGITLFDIRSELPVRKLVLNMQSNCVAWNPLEPYLFTAANEDCNLYTFDLRYMKHALKVHSDHVSAVMSVDYSPVGKEFVSGSYDRTIRIFGNRDKLSREVYHTKRMQRVFATLYSGDARFIISGSDDGIVRVWKNEASTPLKPLLRNEREKLEYEAKLKERYGFIPEVRKIARQRHVPKVIYKMKKQKTEMMKSRERRERNRLLHSKASGSSLEEMLQAKRKTSGQIVE</sequence>
<dbReference type="Pfam" id="PF00400">
    <property type="entry name" value="WD40"/>
    <property type="match status" value="4"/>
</dbReference>
<evidence type="ECO:0000313" key="10">
    <source>
        <dbReference type="EMBL" id="KAK4524665.1"/>
    </source>
</evidence>
<proteinExistence type="inferred from homology"/>
<dbReference type="Pfam" id="PF04158">
    <property type="entry name" value="Sof1"/>
    <property type="match status" value="1"/>
</dbReference>
<dbReference type="AlphaFoldDB" id="A0AAV9IB60"/>
<evidence type="ECO:0000256" key="2">
    <source>
        <dbReference type="ARBA" id="ARBA00005649"/>
    </source>
</evidence>
<evidence type="ECO:0000313" key="11">
    <source>
        <dbReference type="Proteomes" id="UP001300502"/>
    </source>
</evidence>
<organism evidence="10 11">
    <name type="scientific">Galdieria yellowstonensis</name>
    <dbReference type="NCBI Taxonomy" id="3028027"/>
    <lineage>
        <taxon>Eukaryota</taxon>
        <taxon>Rhodophyta</taxon>
        <taxon>Bangiophyceae</taxon>
        <taxon>Galdieriales</taxon>
        <taxon>Galdieriaceae</taxon>
        <taxon>Galdieria</taxon>
    </lineage>
</organism>
<name>A0AAV9IB60_9RHOD</name>
<dbReference type="EMBL" id="JANCYU010000025">
    <property type="protein sequence ID" value="KAK4524665.1"/>
    <property type="molecule type" value="Genomic_DNA"/>
</dbReference>
<dbReference type="Gene3D" id="2.130.10.10">
    <property type="entry name" value="YVTN repeat-like/Quinoprotein amine dehydrogenase"/>
    <property type="match status" value="2"/>
</dbReference>
<evidence type="ECO:0000256" key="4">
    <source>
        <dbReference type="ARBA" id="ARBA00022737"/>
    </source>
</evidence>
<dbReference type="InterPro" id="IPR001680">
    <property type="entry name" value="WD40_rpt"/>
</dbReference>
<dbReference type="InterPro" id="IPR020472">
    <property type="entry name" value="WD40_PAC1"/>
</dbReference>
<comment type="subcellular location">
    <subcellularLocation>
        <location evidence="1">Nucleus</location>
        <location evidence="1">Nucleolus</location>
    </subcellularLocation>
</comment>
<dbReference type="InterPro" id="IPR015943">
    <property type="entry name" value="WD40/YVTN_repeat-like_dom_sf"/>
</dbReference>
<feature type="repeat" description="WD" evidence="7">
    <location>
        <begin position="66"/>
        <end position="108"/>
    </location>
</feature>
<dbReference type="PRINTS" id="PR00320">
    <property type="entry name" value="GPROTEINBRPT"/>
</dbReference>
<protein>
    <recommendedName>
        <fullName evidence="9">Sof1-like protein domain-containing protein</fullName>
    </recommendedName>
</protein>
<evidence type="ECO:0000256" key="7">
    <source>
        <dbReference type="PROSITE-ProRule" id="PRU00221"/>
    </source>
</evidence>
<keyword evidence="11" id="KW-1185">Reference proteome</keyword>
<evidence type="ECO:0000256" key="6">
    <source>
        <dbReference type="ARBA" id="ARBA00023274"/>
    </source>
</evidence>
<evidence type="ECO:0000256" key="1">
    <source>
        <dbReference type="ARBA" id="ARBA00004604"/>
    </source>
</evidence>
<dbReference type="SUPFAM" id="SSF50978">
    <property type="entry name" value="WD40 repeat-like"/>
    <property type="match status" value="1"/>
</dbReference>
<keyword evidence="4" id="KW-0677">Repeat</keyword>
<keyword evidence="5" id="KW-0539">Nucleus</keyword>
<feature type="repeat" description="WD" evidence="7">
    <location>
        <begin position="286"/>
        <end position="317"/>
    </location>
</feature>
<comment type="caution">
    <text evidence="10">The sequence shown here is derived from an EMBL/GenBank/DDBJ whole genome shotgun (WGS) entry which is preliminary data.</text>
</comment>
<feature type="compositionally biased region" description="Basic and acidic residues" evidence="8">
    <location>
        <begin position="414"/>
        <end position="429"/>
    </location>
</feature>
<feature type="region of interest" description="Disordered" evidence="8">
    <location>
        <begin position="414"/>
        <end position="456"/>
    </location>
</feature>
<dbReference type="SMART" id="SM00320">
    <property type="entry name" value="WD40"/>
    <property type="match status" value="6"/>
</dbReference>
<dbReference type="PANTHER" id="PTHR22851:SF0">
    <property type="entry name" value="DDB1- AND CUL4-ASSOCIATED FACTOR 13"/>
    <property type="match status" value="1"/>
</dbReference>
<dbReference type="InterPro" id="IPR007287">
    <property type="entry name" value="Sof1"/>
</dbReference>
<dbReference type="PROSITE" id="PS50082">
    <property type="entry name" value="WD_REPEATS_2"/>
    <property type="match status" value="3"/>
</dbReference>
<feature type="repeat" description="WD" evidence="7">
    <location>
        <begin position="329"/>
        <end position="370"/>
    </location>
</feature>
<dbReference type="GO" id="GO:0000462">
    <property type="term" value="P:maturation of SSU-rRNA from tricistronic rRNA transcript (SSU-rRNA, 5.8S rRNA, LSU-rRNA)"/>
    <property type="evidence" value="ECO:0007669"/>
    <property type="project" value="TreeGrafter"/>
</dbReference>